<accession>A0A5J9UNG2</accession>
<dbReference type="Gramene" id="TVU25379">
    <property type="protein sequence ID" value="TVU25379"/>
    <property type="gene ID" value="EJB05_27873"/>
</dbReference>
<dbReference type="AlphaFoldDB" id="A0A5J9UNG2"/>
<feature type="region of interest" description="Disordered" evidence="1">
    <location>
        <begin position="1"/>
        <end position="30"/>
    </location>
</feature>
<protein>
    <submittedName>
        <fullName evidence="2">Uncharacterized protein</fullName>
    </submittedName>
</protein>
<feature type="non-terminal residue" evidence="2">
    <location>
        <position position="1"/>
    </location>
</feature>
<keyword evidence="3" id="KW-1185">Reference proteome</keyword>
<dbReference type="Proteomes" id="UP000324897">
    <property type="component" value="Chromosome 2"/>
</dbReference>
<comment type="caution">
    <text evidence="2">The sequence shown here is derived from an EMBL/GenBank/DDBJ whole genome shotgun (WGS) entry which is preliminary data.</text>
</comment>
<evidence type="ECO:0000313" key="2">
    <source>
        <dbReference type="EMBL" id="TVU25379.1"/>
    </source>
</evidence>
<reference evidence="2 3" key="1">
    <citation type="journal article" date="2019" name="Sci. Rep.">
        <title>A high-quality genome of Eragrostis curvula grass provides insights into Poaceae evolution and supports new strategies to enhance forage quality.</title>
        <authorList>
            <person name="Carballo J."/>
            <person name="Santos B.A.C.M."/>
            <person name="Zappacosta D."/>
            <person name="Garbus I."/>
            <person name="Selva J.P."/>
            <person name="Gallo C.A."/>
            <person name="Diaz A."/>
            <person name="Albertini E."/>
            <person name="Caccamo M."/>
            <person name="Echenique V."/>
        </authorList>
    </citation>
    <scope>NUCLEOTIDE SEQUENCE [LARGE SCALE GENOMIC DNA]</scope>
    <source>
        <strain evidence="3">cv. Victoria</strain>
        <tissue evidence="2">Leaf</tissue>
    </source>
</reference>
<proteinExistence type="predicted"/>
<sequence length="87" mass="9369">VSPVSSTAGGRGAPGHLSSPSGVSLARRRNSADRLRLRTLGIALSAIEEYYSDEEDEEDMEDFYKDLQDESIEESDNGGSSDNDGDD</sequence>
<evidence type="ECO:0000313" key="3">
    <source>
        <dbReference type="Proteomes" id="UP000324897"/>
    </source>
</evidence>
<evidence type="ECO:0000256" key="1">
    <source>
        <dbReference type="SAM" id="MobiDB-lite"/>
    </source>
</evidence>
<organism evidence="2 3">
    <name type="scientific">Eragrostis curvula</name>
    <name type="common">weeping love grass</name>
    <dbReference type="NCBI Taxonomy" id="38414"/>
    <lineage>
        <taxon>Eukaryota</taxon>
        <taxon>Viridiplantae</taxon>
        <taxon>Streptophyta</taxon>
        <taxon>Embryophyta</taxon>
        <taxon>Tracheophyta</taxon>
        <taxon>Spermatophyta</taxon>
        <taxon>Magnoliopsida</taxon>
        <taxon>Liliopsida</taxon>
        <taxon>Poales</taxon>
        <taxon>Poaceae</taxon>
        <taxon>PACMAD clade</taxon>
        <taxon>Chloridoideae</taxon>
        <taxon>Eragrostideae</taxon>
        <taxon>Eragrostidinae</taxon>
        <taxon>Eragrostis</taxon>
    </lineage>
</organism>
<dbReference type="EMBL" id="RWGY01000013">
    <property type="protein sequence ID" value="TVU25379.1"/>
    <property type="molecule type" value="Genomic_DNA"/>
</dbReference>
<gene>
    <name evidence="2" type="ORF">EJB05_27873</name>
</gene>
<feature type="compositionally biased region" description="Low complexity" evidence="1">
    <location>
        <begin position="77"/>
        <end position="87"/>
    </location>
</feature>
<name>A0A5J9UNG2_9POAL</name>
<feature type="compositionally biased region" description="Acidic residues" evidence="1">
    <location>
        <begin position="51"/>
        <end position="61"/>
    </location>
</feature>
<feature type="region of interest" description="Disordered" evidence="1">
    <location>
        <begin position="51"/>
        <end position="87"/>
    </location>
</feature>